<protein>
    <submittedName>
        <fullName evidence="3">Uncharacterized protein</fullName>
    </submittedName>
</protein>
<evidence type="ECO:0000313" key="2">
    <source>
        <dbReference type="EMBL" id="KAJ1364678.1"/>
    </source>
</evidence>
<evidence type="ECO:0000313" key="3">
    <source>
        <dbReference type="EMBL" id="KAJ1364686.1"/>
    </source>
</evidence>
<gene>
    <name evidence="2" type="ORF">KIN20_024814</name>
    <name evidence="3" type="ORF">KIN20_024823</name>
</gene>
<organism evidence="3 4">
    <name type="scientific">Parelaphostrongylus tenuis</name>
    <name type="common">Meningeal worm</name>
    <dbReference type="NCBI Taxonomy" id="148309"/>
    <lineage>
        <taxon>Eukaryota</taxon>
        <taxon>Metazoa</taxon>
        <taxon>Ecdysozoa</taxon>
        <taxon>Nematoda</taxon>
        <taxon>Chromadorea</taxon>
        <taxon>Rhabditida</taxon>
        <taxon>Rhabditina</taxon>
        <taxon>Rhabditomorpha</taxon>
        <taxon>Strongyloidea</taxon>
        <taxon>Metastrongylidae</taxon>
        <taxon>Parelaphostrongylus</taxon>
    </lineage>
</organism>
<evidence type="ECO:0000256" key="1">
    <source>
        <dbReference type="SAM" id="Phobius"/>
    </source>
</evidence>
<comment type="caution">
    <text evidence="3">The sequence shown here is derived from an EMBL/GenBank/DDBJ whole genome shotgun (WGS) entry which is preliminary data.</text>
</comment>
<dbReference type="EMBL" id="JAHQIW010005029">
    <property type="protein sequence ID" value="KAJ1364686.1"/>
    <property type="molecule type" value="Genomic_DNA"/>
</dbReference>
<evidence type="ECO:0000313" key="4">
    <source>
        <dbReference type="Proteomes" id="UP001196413"/>
    </source>
</evidence>
<dbReference type="AlphaFoldDB" id="A0AAD5N805"/>
<dbReference type="Proteomes" id="UP001196413">
    <property type="component" value="Unassembled WGS sequence"/>
</dbReference>
<proteinExistence type="predicted"/>
<keyword evidence="1" id="KW-1133">Transmembrane helix</keyword>
<dbReference type="EMBL" id="JAHQIW010005028">
    <property type="protein sequence ID" value="KAJ1364678.1"/>
    <property type="molecule type" value="Genomic_DNA"/>
</dbReference>
<sequence length="128" mass="14727">MLLTQEVWDCTWSGVMLAAFVPQYPDSRYCAEMKIRIAEAHKSFLCRISYFEYRRPKKRDGVVAIITQHILPSVRQIYDANSRELDDGSFSKPDIKSSFIISMRMLFIAKALQAALVAFGIYLLLLVE</sequence>
<keyword evidence="4" id="KW-1185">Reference proteome</keyword>
<accession>A0AAD5N805</accession>
<name>A0AAD5N805_PARTN</name>
<feature type="transmembrane region" description="Helical" evidence="1">
    <location>
        <begin position="105"/>
        <end position="125"/>
    </location>
</feature>
<keyword evidence="1" id="KW-0812">Transmembrane</keyword>
<reference evidence="3" key="1">
    <citation type="submission" date="2021-06" db="EMBL/GenBank/DDBJ databases">
        <title>Parelaphostrongylus tenuis whole genome reference sequence.</title>
        <authorList>
            <person name="Garwood T.J."/>
            <person name="Larsen P.A."/>
            <person name="Fountain-Jones N.M."/>
            <person name="Garbe J.R."/>
            <person name="Macchietto M.G."/>
            <person name="Kania S.A."/>
            <person name="Gerhold R.W."/>
            <person name="Richards J.E."/>
            <person name="Wolf T.M."/>
        </authorList>
    </citation>
    <scope>NUCLEOTIDE SEQUENCE</scope>
    <source>
        <strain evidence="3">MNPRO001-30</strain>
        <tissue evidence="3">Meninges</tissue>
    </source>
</reference>
<keyword evidence="1" id="KW-0472">Membrane</keyword>